<dbReference type="EMBL" id="FPCA01000004">
    <property type="protein sequence ID" value="SFU92962.1"/>
    <property type="molecule type" value="Genomic_DNA"/>
</dbReference>
<keyword evidence="4 6" id="KW-1133">Transmembrane helix</keyword>
<reference evidence="9" key="1">
    <citation type="submission" date="2016-10" db="EMBL/GenBank/DDBJ databases">
        <authorList>
            <person name="Varghese N."/>
        </authorList>
    </citation>
    <scope>NUCLEOTIDE SEQUENCE [LARGE SCALE GENOMIC DNA]</scope>
    <source>
        <strain evidence="9">DSM 18820</strain>
    </source>
</reference>
<dbReference type="AlphaFoldDB" id="A0A1I7K6I3"/>
<dbReference type="GO" id="GO:0005886">
    <property type="term" value="C:plasma membrane"/>
    <property type="evidence" value="ECO:0007669"/>
    <property type="project" value="UniProtKB-SubCell"/>
</dbReference>
<keyword evidence="5 6" id="KW-0472">Membrane</keyword>
<gene>
    <name evidence="8" type="ORF">SAMN04487941_3443</name>
</gene>
<feature type="domain" description="Cardiolipin synthase N-terminal" evidence="7">
    <location>
        <begin position="21"/>
        <end position="64"/>
    </location>
</feature>
<evidence type="ECO:0000259" key="7">
    <source>
        <dbReference type="Pfam" id="PF13396"/>
    </source>
</evidence>
<organism evidence="8 9">
    <name type="scientific">Pontibacter akesuensis</name>
    <dbReference type="NCBI Taxonomy" id="388950"/>
    <lineage>
        <taxon>Bacteria</taxon>
        <taxon>Pseudomonadati</taxon>
        <taxon>Bacteroidota</taxon>
        <taxon>Cytophagia</taxon>
        <taxon>Cytophagales</taxon>
        <taxon>Hymenobacteraceae</taxon>
        <taxon>Pontibacter</taxon>
    </lineage>
</organism>
<name>A0A1I7K6I3_9BACT</name>
<dbReference type="InterPro" id="IPR027379">
    <property type="entry name" value="CLS_N"/>
</dbReference>
<keyword evidence="3 6" id="KW-0812">Transmembrane</keyword>
<feature type="transmembrane region" description="Helical" evidence="6">
    <location>
        <begin position="6"/>
        <end position="30"/>
    </location>
</feature>
<evidence type="ECO:0000256" key="6">
    <source>
        <dbReference type="SAM" id="Phobius"/>
    </source>
</evidence>
<evidence type="ECO:0000313" key="9">
    <source>
        <dbReference type="Proteomes" id="UP000182491"/>
    </source>
</evidence>
<proteinExistence type="predicted"/>
<dbReference type="RefSeq" id="WP_068837162.1">
    <property type="nucleotide sequence ID" value="NZ_BMXC01000004.1"/>
</dbReference>
<evidence type="ECO:0000256" key="1">
    <source>
        <dbReference type="ARBA" id="ARBA00004651"/>
    </source>
</evidence>
<dbReference type="Proteomes" id="UP000182491">
    <property type="component" value="Unassembled WGS sequence"/>
</dbReference>
<accession>A0A1I7K6I3</accession>
<keyword evidence="9" id="KW-1185">Reference proteome</keyword>
<sequence length="72" mass="7978">MLLFLGGLGGVEFLILLIPLALWLWALIDVLRSDFKSGTDKLVWVVAIIFVPLLGALLYLLFGRSQKVKHGV</sequence>
<feature type="transmembrane region" description="Helical" evidence="6">
    <location>
        <begin position="42"/>
        <end position="62"/>
    </location>
</feature>
<keyword evidence="2" id="KW-1003">Cell membrane</keyword>
<evidence type="ECO:0000256" key="2">
    <source>
        <dbReference type="ARBA" id="ARBA00022475"/>
    </source>
</evidence>
<dbReference type="STRING" id="388950.GCA_001611675_01025"/>
<evidence type="ECO:0000256" key="3">
    <source>
        <dbReference type="ARBA" id="ARBA00022692"/>
    </source>
</evidence>
<comment type="subcellular location">
    <subcellularLocation>
        <location evidence="1">Cell membrane</location>
        <topology evidence="1">Multi-pass membrane protein</topology>
    </subcellularLocation>
</comment>
<dbReference type="Pfam" id="PF13396">
    <property type="entry name" value="PLDc_N"/>
    <property type="match status" value="1"/>
</dbReference>
<evidence type="ECO:0000256" key="5">
    <source>
        <dbReference type="ARBA" id="ARBA00023136"/>
    </source>
</evidence>
<evidence type="ECO:0000256" key="4">
    <source>
        <dbReference type="ARBA" id="ARBA00022989"/>
    </source>
</evidence>
<evidence type="ECO:0000313" key="8">
    <source>
        <dbReference type="EMBL" id="SFU92962.1"/>
    </source>
</evidence>
<protein>
    <submittedName>
        <fullName evidence="8">Phospholipase_D-nuclease N-terminal</fullName>
    </submittedName>
</protein>